<dbReference type="Gene3D" id="1.10.10.10">
    <property type="entry name" value="Winged helix-like DNA-binding domain superfamily/Winged helix DNA-binding domain"/>
    <property type="match status" value="1"/>
</dbReference>
<dbReference type="GO" id="GO:0016987">
    <property type="term" value="F:sigma factor activity"/>
    <property type="evidence" value="ECO:0007669"/>
    <property type="project" value="UniProtKB-KW"/>
</dbReference>
<comment type="caution">
    <text evidence="7">The sequence shown here is derived from an EMBL/GenBank/DDBJ whole genome shotgun (WGS) entry which is preliminary data.</text>
</comment>
<feature type="domain" description="RNA polymerase sigma factor 70 region 4 type 2" evidence="6">
    <location>
        <begin position="100"/>
        <end position="151"/>
    </location>
</feature>
<dbReference type="InterPro" id="IPR013324">
    <property type="entry name" value="RNA_pol_sigma_r3/r4-like"/>
</dbReference>
<dbReference type="Proteomes" id="UP000824241">
    <property type="component" value="Unassembled WGS sequence"/>
</dbReference>
<evidence type="ECO:0000313" key="7">
    <source>
        <dbReference type="EMBL" id="HIR60707.1"/>
    </source>
</evidence>
<dbReference type="GO" id="GO:0003677">
    <property type="term" value="F:DNA binding"/>
    <property type="evidence" value="ECO:0007669"/>
    <property type="project" value="InterPro"/>
</dbReference>
<dbReference type="InterPro" id="IPR013325">
    <property type="entry name" value="RNA_pol_sigma_r2"/>
</dbReference>
<gene>
    <name evidence="7" type="ORF">IAB37_03930</name>
</gene>
<dbReference type="InterPro" id="IPR013249">
    <property type="entry name" value="RNA_pol_sigma70_r4_t2"/>
</dbReference>
<keyword evidence="4" id="KW-0804">Transcription</keyword>
<dbReference type="SUPFAM" id="SSF88946">
    <property type="entry name" value="Sigma2 domain of RNA polymerase sigma factors"/>
    <property type="match status" value="1"/>
</dbReference>
<keyword evidence="3" id="KW-0731">Sigma factor</keyword>
<dbReference type="AlphaFoldDB" id="A0A9D1DXC2"/>
<dbReference type="Gene3D" id="1.10.1740.10">
    <property type="match status" value="1"/>
</dbReference>
<dbReference type="NCBIfam" id="TIGR02937">
    <property type="entry name" value="sigma70-ECF"/>
    <property type="match status" value="1"/>
</dbReference>
<dbReference type="InterPro" id="IPR014284">
    <property type="entry name" value="RNA_pol_sigma-70_dom"/>
</dbReference>
<evidence type="ECO:0000259" key="5">
    <source>
        <dbReference type="Pfam" id="PF04542"/>
    </source>
</evidence>
<reference evidence="7" key="1">
    <citation type="submission" date="2020-10" db="EMBL/GenBank/DDBJ databases">
        <authorList>
            <person name="Gilroy R."/>
        </authorList>
    </citation>
    <scope>NUCLEOTIDE SEQUENCE</scope>
    <source>
        <strain evidence="7">CHK189-12415</strain>
    </source>
</reference>
<dbReference type="Pfam" id="PF04542">
    <property type="entry name" value="Sigma70_r2"/>
    <property type="match status" value="1"/>
</dbReference>
<evidence type="ECO:0000259" key="6">
    <source>
        <dbReference type="Pfam" id="PF08281"/>
    </source>
</evidence>
<feature type="domain" description="RNA polymerase sigma-70 region 2" evidence="5">
    <location>
        <begin position="15"/>
        <end position="79"/>
    </location>
</feature>
<dbReference type="EMBL" id="DVHA01000127">
    <property type="protein sequence ID" value="HIR60707.1"/>
    <property type="molecule type" value="Genomic_DNA"/>
</dbReference>
<dbReference type="InterPro" id="IPR039425">
    <property type="entry name" value="RNA_pol_sigma-70-like"/>
</dbReference>
<evidence type="ECO:0000313" key="8">
    <source>
        <dbReference type="Proteomes" id="UP000824241"/>
    </source>
</evidence>
<dbReference type="PANTHER" id="PTHR43133:SF60">
    <property type="entry name" value="RNA POLYMERASE SIGMA FACTOR SIGV"/>
    <property type="match status" value="1"/>
</dbReference>
<accession>A0A9D1DXC2</accession>
<dbReference type="Pfam" id="PF08281">
    <property type="entry name" value="Sigma70_r4_2"/>
    <property type="match status" value="1"/>
</dbReference>
<evidence type="ECO:0000256" key="1">
    <source>
        <dbReference type="ARBA" id="ARBA00010641"/>
    </source>
</evidence>
<dbReference type="InterPro" id="IPR007627">
    <property type="entry name" value="RNA_pol_sigma70_r2"/>
</dbReference>
<reference evidence="7" key="2">
    <citation type="journal article" date="2021" name="PeerJ">
        <title>Extensive microbial diversity within the chicken gut microbiome revealed by metagenomics and culture.</title>
        <authorList>
            <person name="Gilroy R."/>
            <person name="Ravi A."/>
            <person name="Getino M."/>
            <person name="Pursley I."/>
            <person name="Horton D.L."/>
            <person name="Alikhan N.F."/>
            <person name="Baker D."/>
            <person name="Gharbi K."/>
            <person name="Hall N."/>
            <person name="Watson M."/>
            <person name="Adriaenssens E.M."/>
            <person name="Foster-Nyarko E."/>
            <person name="Jarju S."/>
            <person name="Secka A."/>
            <person name="Antonio M."/>
            <person name="Oren A."/>
            <person name="Chaudhuri R.R."/>
            <person name="La Ragione R."/>
            <person name="Hildebrand F."/>
            <person name="Pallen M.J."/>
        </authorList>
    </citation>
    <scope>NUCLEOTIDE SEQUENCE</scope>
    <source>
        <strain evidence="7">CHK189-12415</strain>
    </source>
</reference>
<organism evidence="7 8">
    <name type="scientific">Candidatus Faecivivens stercoravium</name>
    <dbReference type="NCBI Taxonomy" id="2840803"/>
    <lineage>
        <taxon>Bacteria</taxon>
        <taxon>Bacillati</taxon>
        <taxon>Bacillota</taxon>
        <taxon>Clostridia</taxon>
        <taxon>Eubacteriales</taxon>
        <taxon>Oscillospiraceae</taxon>
        <taxon>Oscillospiraceae incertae sedis</taxon>
        <taxon>Candidatus Faecivivens</taxon>
    </lineage>
</organism>
<protein>
    <submittedName>
        <fullName evidence="7">Sigma-70 family RNA polymerase sigma factor</fullName>
    </submittedName>
</protein>
<evidence type="ECO:0000256" key="4">
    <source>
        <dbReference type="ARBA" id="ARBA00023163"/>
    </source>
</evidence>
<sequence>MKSVKLQQVERAVLELYPSLYRLAYSYVKNPDDAMDIVQESAYKAILRAEEVKKQETIKSWLCRIVVNTSLDTLRKRRRETTGLENMPDAGKEDAYEDADLLRALEGLDERERTVVTLRYFEDMKLSEIVSVTGENLSTVKSILYRSLKKLRVKLAEGESV</sequence>
<keyword evidence="2" id="KW-0805">Transcription regulation</keyword>
<dbReference type="PANTHER" id="PTHR43133">
    <property type="entry name" value="RNA POLYMERASE ECF-TYPE SIGMA FACTO"/>
    <property type="match status" value="1"/>
</dbReference>
<evidence type="ECO:0000256" key="3">
    <source>
        <dbReference type="ARBA" id="ARBA00023082"/>
    </source>
</evidence>
<proteinExistence type="inferred from homology"/>
<dbReference type="SUPFAM" id="SSF88659">
    <property type="entry name" value="Sigma3 and sigma4 domains of RNA polymerase sigma factors"/>
    <property type="match status" value="1"/>
</dbReference>
<name>A0A9D1DXC2_9FIRM</name>
<comment type="similarity">
    <text evidence="1">Belongs to the sigma-70 factor family. ECF subfamily.</text>
</comment>
<dbReference type="InterPro" id="IPR036388">
    <property type="entry name" value="WH-like_DNA-bd_sf"/>
</dbReference>
<evidence type="ECO:0000256" key="2">
    <source>
        <dbReference type="ARBA" id="ARBA00023015"/>
    </source>
</evidence>
<dbReference type="CDD" id="cd06171">
    <property type="entry name" value="Sigma70_r4"/>
    <property type="match status" value="1"/>
</dbReference>
<dbReference type="GO" id="GO:0006352">
    <property type="term" value="P:DNA-templated transcription initiation"/>
    <property type="evidence" value="ECO:0007669"/>
    <property type="project" value="InterPro"/>
</dbReference>